<dbReference type="RefSeq" id="WP_222609036.1">
    <property type="nucleotide sequence ID" value="NZ_CP081959.1"/>
</dbReference>
<dbReference type="Proteomes" id="UP000826254">
    <property type="component" value="Plasmid unnamed1"/>
</dbReference>
<dbReference type="GeneID" id="67179792"/>
<keyword evidence="4" id="KW-1185">Reference proteome</keyword>
<accession>A0A8T8WHE3</accession>
<feature type="transmembrane region" description="Helical" evidence="2">
    <location>
        <begin position="263"/>
        <end position="283"/>
    </location>
</feature>
<geneLocation type="plasmid" evidence="3 4">
    <name>unnamed1</name>
</geneLocation>
<evidence type="ECO:0000313" key="3">
    <source>
        <dbReference type="EMBL" id="QZP39269.1"/>
    </source>
</evidence>
<organism evidence="3 4">
    <name type="scientific">Halobaculum magnesiiphilum</name>
    <dbReference type="NCBI Taxonomy" id="1017351"/>
    <lineage>
        <taxon>Archaea</taxon>
        <taxon>Methanobacteriati</taxon>
        <taxon>Methanobacteriota</taxon>
        <taxon>Stenosarchaea group</taxon>
        <taxon>Halobacteria</taxon>
        <taxon>Halobacteriales</taxon>
        <taxon>Haloferacaceae</taxon>
        <taxon>Halobaculum</taxon>
    </lineage>
</organism>
<sequence length="284" mass="30602">MLHNDALSLLLGAVVLGAVHGVEPGHGWPVAAAYALDQTNKWLYGFVSSLIIGVGHLISSLAIVAVFFYAKSYFSLTQINEPVTLFSGIQIGGPVSLVAGILLILLGIREYTGHSHDDGHSHGEAGHTDEAHEHGHETEHTHEDGHDHGNVHDHDHETASTAISGGFTRVKNRITGGGHSHDHGELNQAAERGLFGIAWFAFILGFAHEEEFEIIAMCAGSQYCLELMSVYAITVILGIVGLTMLLVAGYTHYEEKVEQYTPYLPLFSAAVLILMGLGFITGLY</sequence>
<keyword evidence="2" id="KW-0812">Transmembrane</keyword>
<feature type="region of interest" description="Disordered" evidence="1">
    <location>
        <begin position="116"/>
        <end position="157"/>
    </location>
</feature>
<evidence type="ECO:0000256" key="1">
    <source>
        <dbReference type="SAM" id="MobiDB-lite"/>
    </source>
</evidence>
<feature type="transmembrane region" description="Helical" evidence="2">
    <location>
        <begin position="228"/>
        <end position="251"/>
    </location>
</feature>
<feature type="transmembrane region" description="Helical" evidence="2">
    <location>
        <begin position="45"/>
        <end position="70"/>
    </location>
</feature>
<feature type="transmembrane region" description="Helical" evidence="2">
    <location>
        <begin position="82"/>
        <end position="108"/>
    </location>
</feature>
<protein>
    <recommendedName>
        <fullName evidence="5">Nickel/cobalt efflux system</fullName>
    </recommendedName>
</protein>
<dbReference type="EMBL" id="CP081959">
    <property type="protein sequence ID" value="QZP39269.1"/>
    <property type="molecule type" value="Genomic_DNA"/>
</dbReference>
<keyword evidence="2" id="KW-0472">Membrane</keyword>
<reference evidence="3 4" key="1">
    <citation type="journal article" date="2021" name="Int. J. Syst. Evol. Microbiol.">
        <title>Halobaculum halophilum sp. nov. and Halobaculum salinum sp. nov., isolated from salt lake and saline soil.</title>
        <authorList>
            <person name="Cui H.L."/>
            <person name="Shi X.W."/>
            <person name="Yin X.M."/>
            <person name="Yang X.Y."/>
            <person name="Hou J."/>
            <person name="Zhu L."/>
        </authorList>
    </citation>
    <scope>NUCLEOTIDE SEQUENCE [LARGE SCALE GENOMIC DNA]</scope>
    <source>
        <strain evidence="3 4">NBRC 109044</strain>
    </source>
</reference>
<dbReference type="KEGG" id="hmp:K6T50_16580"/>
<evidence type="ECO:0000256" key="2">
    <source>
        <dbReference type="SAM" id="Phobius"/>
    </source>
</evidence>
<dbReference type="AlphaFoldDB" id="A0A8T8WHE3"/>
<gene>
    <name evidence="3" type="ORF">K6T50_16580</name>
</gene>
<keyword evidence="2" id="KW-1133">Transmembrane helix</keyword>
<keyword evidence="3" id="KW-0614">Plasmid</keyword>
<name>A0A8T8WHE3_9EURY</name>
<evidence type="ECO:0008006" key="5">
    <source>
        <dbReference type="Google" id="ProtNLM"/>
    </source>
</evidence>
<proteinExistence type="predicted"/>
<evidence type="ECO:0000313" key="4">
    <source>
        <dbReference type="Proteomes" id="UP000826254"/>
    </source>
</evidence>